<dbReference type="AlphaFoldDB" id="A0A4S3MKG3"/>
<keyword evidence="4" id="KW-1185">Reference proteome</keyword>
<evidence type="ECO:0000313" key="3">
    <source>
        <dbReference type="EMBL" id="THD82456.1"/>
    </source>
</evidence>
<comment type="caution">
    <text evidence="3">The sequence shown here is derived from an EMBL/GenBank/DDBJ whole genome shotgun (WGS) entry which is preliminary data.</text>
</comment>
<dbReference type="GO" id="GO:0004190">
    <property type="term" value="F:aspartic-type endopeptidase activity"/>
    <property type="evidence" value="ECO:0007669"/>
    <property type="project" value="InterPro"/>
</dbReference>
<evidence type="ECO:0000313" key="4">
    <source>
        <dbReference type="Proteomes" id="UP000309450"/>
    </source>
</evidence>
<feature type="transmembrane region" description="Helical" evidence="1">
    <location>
        <begin position="57"/>
        <end position="76"/>
    </location>
</feature>
<organism evidence="3 4">
    <name type="scientific">Aliigemmobacter aestuarii</name>
    <dbReference type="NCBI Taxonomy" id="1445661"/>
    <lineage>
        <taxon>Bacteria</taxon>
        <taxon>Pseudomonadati</taxon>
        <taxon>Pseudomonadota</taxon>
        <taxon>Alphaproteobacteria</taxon>
        <taxon>Rhodobacterales</taxon>
        <taxon>Paracoccaceae</taxon>
        <taxon>Aliigemmobacter</taxon>
    </lineage>
</organism>
<feature type="transmembrane region" description="Helical" evidence="1">
    <location>
        <begin position="96"/>
        <end position="117"/>
    </location>
</feature>
<dbReference type="GO" id="GO:0016020">
    <property type="term" value="C:membrane"/>
    <property type="evidence" value="ECO:0007669"/>
    <property type="project" value="InterPro"/>
</dbReference>
<dbReference type="RefSeq" id="WP_136395564.1">
    <property type="nucleotide sequence ID" value="NZ_SSND01000004.1"/>
</dbReference>
<dbReference type="InterPro" id="IPR000045">
    <property type="entry name" value="Prepilin_IV_endopep_pep"/>
</dbReference>
<dbReference type="Pfam" id="PF01478">
    <property type="entry name" value="Peptidase_A24"/>
    <property type="match status" value="1"/>
</dbReference>
<dbReference type="EMBL" id="SSND01000004">
    <property type="protein sequence ID" value="THD82456.1"/>
    <property type="molecule type" value="Genomic_DNA"/>
</dbReference>
<dbReference type="Proteomes" id="UP000309450">
    <property type="component" value="Unassembled WGS sequence"/>
</dbReference>
<feature type="domain" description="Prepilin type IV endopeptidase peptidase" evidence="2">
    <location>
        <begin position="11"/>
        <end position="111"/>
    </location>
</feature>
<gene>
    <name evidence="3" type="ORF">E7811_15555</name>
</gene>
<evidence type="ECO:0000256" key="1">
    <source>
        <dbReference type="SAM" id="Phobius"/>
    </source>
</evidence>
<keyword evidence="1" id="KW-0472">Membrane</keyword>
<dbReference type="OrthoDB" id="8277765at2"/>
<feature type="transmembrane region" description="Helical" evidence="1">
    <location>
        <begin position="32"/>
        <end position="50"/>
    </location>
</feature>
<accession>A0A4S3MKG3</accession>
<dbReference type="Gene3D" id="1.20.120.1220">
    <property type="match status" value="1"/>
</dbReference>
<protein>
    <recommendedName>
        <fullName evidence="2">Prepilin type IV endopeptidase peptidase domain-containing protein</fullName>
    </recommendedName>
</protein>
<proteinExistence type="predicted"/>
<keyword evidence="1" id="KW-0812">Transmembrane</keyword>
<sequence length="160" mass="16912">MLTAHILTLVLAMLLLAWIGWRDFLTFRIANRDVIILTVVALVAVALDPSGGWKGSLIVGGVLFVLGFGLWALGMIGAGDAKLYLPLGLLIGWQGIGVYAVVLLALSVLMVIGIRMAGRGDPDRARGLIGQRLALIAEQRKMPYGVPMALAAIVAILTGL</sequence>
<evidence type="ECO:0000259" key="2">
    <source>
        <dbReference type="Pfam" id="PF01478"/>
    </source>
</evidence>
<feature type="transmembrane region" description="Helical" evidence="1">
    <location>
        <begin position="142"/>
        <end position="159"/>
    </location>
</feature>
<name>A0A4S3MKG3_9RHOB</name>
<keyword evidence="1" id="KW-1133">Transmembrane helix</keyword>
<reference evidence="3 4" key="1">
    <citation type="submission" date="2019-04" db="EMBL/GenBank/DDBJ databases">
        <title>Draft genome sequence of Gemmobacter aestuarii sp. nov.</title>
        <authorList>
            <person name="Hameed A."/>
            <person name="Lin S.-Y."/>
            <person name="Shahina M."/>
            <person name="Lai W.-A."/>
            <person name="Young C.-C."/>
        </authorList>
    </citation>
    <scope>NUCLEOTIDE SEQUENCE [LARGE SCALE GENOMIC DNA]</scope>
    <source>
        <strain evidence="3 4">CC-PW-75</strain>
    </source>
</reference>